<dbReference type="Proteomes" id="UP000050454">
    <property type="component" value="Unassembled WGS sequence"/>
</dbReference>
<gene>
    <name evidence="1" type="ORF">AFM12_18585</name>
</gene>
<dbReference type="PANTHER" id="PTHR48098:SF1">
    <property type="entry name" value="DIACYLGLYCEROL ACYLTRANSFERASE_MYCOLYLTRANSFERASE AG85A"/>
    <property type="match status" value="1"/>
</dbReference>
<proteinExistence type="predicted"/>
<accession>A0A0P7BNB9</accession>
<dbReference type="GO" id="GO:0016747">
    <property type="term" value="F:acyltransferase activity, transferring groups other than amino-acyl groups"/>
    <property type="evidence" value="ECO:0007669"/>
    <property type="project" value="TreeGrafter"/>
</dbReference>
<protein>
    <submittedName>
        <fullName evidence="1">Esterase</fullName>
    </submittedName>
</protein>
<organism evidence="1 2">
    <name type="scientific">Jiulongibacter sediminis</name>
    <dbReference type="NCBI Taxonomy" id="1605367"/>
    <lineage>
        <taxon>Bacteria</taxon>
        <taxon>Pseudomonadati</taxon>
        <taxon>Bacteroidota</taxon>
        <taxon>Cytophagia</taxon>
        <taxon>Cytophagales</taxon>
        <taxon>Leadbetterellaceae</taxon>
        <taxon>Jiulongibacter</taxon>
    </lineage>
</organism>
<evidence type="ECO:0000313" key="2">
    <source>
        <dbReference type="Proteomes" id="UP000050454"/>
    </source>
</evidence>
<dbReference type="SUPFAM" id="SSF53474">
    <property type="entry name" value="alpha/beta-Hydrolases"/>
    <property type="match status" value="1"/>
</dbReference>
<dbReference type="AlphaFoldDB" id="A0A0P7BNB9"/>
<dbReference type="PANTHER" id="PTHR48098">
    <property type="entry name" value="ENTEROCHELIN ESTERASE-RELATED"/>
    <property type="match status" value="1"/>
</dbReference>
<dbReference type="Pfam" id="PF00756">
    <property type="entry name" value="Esterase"/>
    <property type="match status" value="1"/>
</dbReference>
<dbReference type="RefSeq" id="WP_055151809.1">
    <property type="nucleotide sequence ID" value="NZ_JXSZ01000015.1"/>
</dbReference>
<sequence>MKRFLLLLFLPLSAICQNGKVVSFILESKALINEGGENPNRKCSVYLPPGYDESNERYPVVYYLHGFTGTDSIYPMMKNVLDAAINKKKIRPYILVISDQNTLFQGSFYSKSSYIGDWDAFTAKELVNYMDSHFKTIPDRKSRGIGGHSMGGYGAIKVGMLHPETFSVMYGMSPGLMAFVKEFGPNSRSFKELQEVKTVEELRKTYYPKVLVAVGRAWSPNPNKPPFYCDMPFTYEGDSMIVHQDILEKWHANMPVEMVNEYADNLRKYTAIKLDWGRNDAPRFPQQNMLFSVRLENLGINHYAEEYIGDHINKIWTMDGRVLNAMLPFFDDYLEF</sequence>
<name>A0A0P7BNB9_9BACT</name>
<comment type="caution">
    <text evidence="1">The sequence shown here is derived from an EMBL/GenBank/DDBJ whole genome shotgun (WGS) entry which is preliminary data.</text>
</comment>
<keyword evidence="2" id="KW-1185">Reference proteome</keyword>
<dbReference type="OrthoDB" id="9803578at2"/>
<dbReference type="InterPro" id="IPR000801">
    <property type="entry name" value="Esterase-like"/>
</dbReference>
<evidence type="ECO:0000313" key="1">
    <source>
        <dbReference type="EMBL" id="KPM46817.1"/>
    </source>
</evidence>
<dbReference type="EMBL" id="LGTQ01000015">
    <property type="protein sequence ID" value="KPM46817.1"/>
    <property type="molecule type" value="Genomic_DNA"/>
</dbReference>
<dbReference type="InterPro" id="IPR029058">
    <property type="entry name" value="AB_hydrolase_fold"/>
</dbReference>
<reference evidence="1 2" key="1">
    <citation type="submission" date="2015-07" db="EMBL/GenBank/DDBJ databases">
        <title>The draft genome sequence of Leadbetterella sp. JN14-9.</title>
        <authorList>
            <person name="Liu Y."/>
            <person name="Du J."/>
            <person name="Shao Z."/>
        </authorList>
    </citation>
    <scope>NUCLEOTIDE SEQUENCE [LARGE SCALE GENOMIC DNA]</scope>
    <source>
        <strain evidence="1 2">JN14-9</strain>
    </source>
</reference>
<dbReference type="STRING" id="1605367.AFM12_18585"/>
<dbReference type="Gene3D" id="3.40.50.1820">
    <property type="entry name" value="alpha/beta hydrolase"/>
    <property type="match status" value="1"/>
</dbReference>
<dbReference type="InterPro" id="IPR050583">
    <property type="entry name" value="Mycobacterial_A85_antigen"/>
</dbReference>